<dbReference type="GO" id="GO:0006368">
    <property type="term" value="P:transcription elongation by RNA polymerase II"/>
    <property type="evidence" value="ECO:0007669"/>
    <property type="project" value="TreeGrafter"/>
</dbReference>
<dbReference type="AlphaFoldDB" id="A0A2H3CC70"/>
<evidence type="ECO:0000256" key="8">
    <source>
        <dbReference type="PROSITE-ProRule" id="PRU00035"/>
    </source>
</evidence>
<dbReference type="GO" id="GO:0006338">
    <property type="term" value="P:chromatin remodeling"/>
    <property type="evidence" value="ECO:0007669"/>
    <property type="project" value="InterPro"/>
</dbReference>
<evidence type="ECO:0000256" key="6">
    <source>
        <dbReference type="ARBA" id="ARBA00023163"/>
    </source>
</evidence>
<feature type="region of interest" description="Disordered" evidence="9">
    <location>
        <begin position="518"/>
        <end position="577"/>
    </location>
</feature>
<sequence length="631" mass="69355">MGKRNHPGSSTVDEGSRAKRRKDQPSSSDVDVTMSDPVNPNSEGEVASEDEVREQGMKIWQTVKDAVNKDGRSLSTLFLTKPLKRQYPDYFELIKQPIALDDIKKKLNSHAYPNLEAVKLDFDLCFTNAKNYNHPESVIWQDAKDLQKLASRTYKELTRAEIGEDGKKKSKPPSLSRLAKSRLEKLISKTDDTGRTLSAEFMELPSKKDWAIYYKEIKHPQCLENIFKRLKRKEYATADQFADDVELVFSNALAFNQEHTLIWEDALTLRNDFRRLMSDLPPPFTIERYSKPTTTKIKIKMPGAASNTSGSKVTTSQPAPPVPAPATEPTLPHTSTIAVRVPPVKSTPLPSPPQPTPKPAALAVTARAAVQAPAPPAPAPVATPASSAHVPSSSSTPQPQPTATVPPAHTNITFSQYSKPVNLTKHNAAVTQGPAPSKALATPVINPQVTVVAQTAQAHSMSKSPAPVNYAHQLRLVLIKTEPRGRQFNLDYREGVRSWSILLGPEDKSLRVEEISFMADEEESSGGEEEADDEDAMDVDAPMKNGKKKVKRGRGRPPKVPKGGGVKVKPVRPTKKKPKLGEVEVKINGSIVKELEEHSSKWSVDVPLGSSTLEVGEKGGLIWKVYTQRMA</sequence>
<name>A0A2H3CC70_9AGAR</name>
<feature type="compositionally biased region" description="Polar residues" evidence="9">
    <location>
        <begin position="25"/>
        <end position="42"/>
    </location>
</feature>
<dbReference type="GO" id="GO:0003682">
    <property type="term" value="F:chromatin binding"/>
    <property type="evidence" value="ECO:0007669"/>
    <property type="project" value="TreeGrafter"/>
</dbReference>
<evidence type="ECO:0000313" key="11">
    <source>
        <dbReference type="EMBL" id="PBK76832.1"/>
    </source>
</evidence>
<feature type="compositionally biased region" description="Acidic residues" evidence="9">
    <location>
        <begin position="519"/>
        <end position="538"/>
    </location>
</feature>
<keyword evidence="6" id="KW-0804">Transcription</keyword>
<dbReference type="Pfam" id="PF00439">
    <property type="entry name" value="Bromodomain"/>
    <property type="match status" value="2"/>
</dbReference>
<proteinExistence type="predicted"/>
<reference evidence="12" key="1">
    <citation type="journal article" date="2017" name="Nat. Ecol. Evol.">
        <title>Genome expansion and lineage-specific genetic innovations in the forest pathogenic fungi Armillaria.</title>
        <authorList>
            <person name="Sipos G."/>
            <person name="Prasanna A.N."/>
            <person name="Walter M.C."/>
            <person name="O'Connor E."/>
            <person name="Balint B."/>
            <person name="Krizsan K."/>
            <person name="Kiss B."/>
            <person name="Hess J."/>
            <person name="Varga T."/>
            <person name="Slot J."/>
            <person name="Riley R."/>
            <person name="Boka B."/>
            <person name="Rigling D."/>
            <person name="Barry K."/>
            <person name="Lee J."/>
            <person name="Mihaltcheva S."/>
            <person name="LaButti K."/>
            <person name="Lipzen A."/>
            <person name="Waldron R."/>
            <person name="Moloney N.M."/>
            <person name="Sperisen C."/>
            <person name="Kredics L."/>
            <person name="Vagvoelgyi C."/>
            <person name="Patrignani A."/>
            <person name="Fitzpatrick D."/>
            <person name="Nagy I."/>
            <person name="Doyle S."/>
            <person name="Anderson J.B."/>
            <person name="Grigoriev I.V."/>
            <person name="Gueldener U."/>
            <person name="Muensterkoetter M."/>
            <person name="Nagy L.G."/>
        </authorList>
    </citation>
    <scope>NUCLEOTIDE SEQUENCE [LARGE SCALE GENOMIC DNA]</scope>
    <source>
        <strain evidence="12">28-4</strain>
    </source>
</reference>
<dbReference type="SUPFAM" id="SSF47370">
    <property type="entry name" value="Bromodomain"/>
    <property type="match status" value="2"/>
</dbReference>
<protein>
    <submittedName>
        <fullName evidence="11">Bromodomain-containing protein</fullName>
    </submittedName>
</protein>
<dbReference type="CDD" id="cd04369">
    <property type="entry name" value="Bromodomain"/>
    <property type="match status" value="1"/>
</dbReference>
<dbReference type="InterPro" id="IPR037382">
    <property type="entry name" value="Rsc/polybromo"/>
</dbReference>
<evidence type="ECO:0000259" key="10">
    <source>
        <dbReference type="PROSITE" id="PS50014"/>
    </source>
</evidence>
<dbReference type="EMBL" id="KZ293416">
    <property type="protein sequence ID" value="PBK76832.1"/>
    <property type="molecule type" value="Genomic_DNA"/>
</dbReference>
<dbReference type="PANTHER" id="PTHR16062">
    <property type="entry name" value="SWI/SNF-RELATED"/>
    <property type="match status" value="1"/>
</dbReference>
<evidence type="ECO:0000256" key="1">
    <source>
        <dbReference type="ARBA" id="ARBA00004123"/>
    </source>
</evidence>
<organism evidence="11 12">
    <name type="scientific">Armillaria solidipes</name>
    <dbReference type="NCBI Taxonomy" id="1076256"/>
    <lineage>
        <taxon>Eukaryota</taxon>
        <taxon>Fungi</taxon>
        <taxon>Dikarya</taxon>
        <taxon>Basidiomycota</taxon>
        <taxon>Agaricomycotina</taxon>
        <taxon>Agaricomycetes</taxon>
        <taxon>Agaricomycetidae</taxon>
        <taxon>Agaricales</taxon>
        <taxon>Marasmiineae</taxon>
        <taxon>Physalacriaceae</taxon>
        <taxon>Armillaria</taxon>
    </lineage>
</organism>
<evidence type="ECO:0000256" key="9">
    <source>
        <dbReference type="SAM" id="MobiDB-lite"/>
    </source>
</evidence>
<dbReference type="PANTHER" id="PTHR16062:SF19">
    <property type="entry name" value="PROTEIN POLYBROMO-1"/>
    <property type="match status" value="1"/>
</dbReference>
<comment type="subcellular location">
    <subcellularLocation>
        <location evidence="1">Nucleus</location>
    </subcellularLocation>
</comment>
<feature type="domain" description="Bromo" evidence="10">
    <location>
        <begin position="193"/>
        <end position="263"/>
    </location>
</feature>
<evidence type="ECO:0000313" key="12">
    <source>
        <dbReference type="Proteomes" id="UP000218334"/>
    </source>
</evidence>
<evidence type="ECO:0000256" key="2">
    <source>
        <dbReference type="ARBA" id="ARBA00022737"/>
    </source>
</evidence>
<evidence type="ECO:0000256" key="5">
    <source>
        <dbReference type="ARBA" id="ARBA00023117"/>
    </source>
</evidence>
<dbReference type="InterPro" id="IPR001487">
    <property type="entry name" value="Bromodomain"/>
</dbReference>
<keyword evidence="2" id="KW-0677">Repeat</keyword>
<dbReference type="InterPro" id="IPR036427">
    <property type="entry name" value="Bromodomain-like_sf"/>
</dbReference>
<keyword evidence="4" id="KW-0805">Transcription regulation</keyword>
<feature type="region of interest" description="Disordered" evidence="9">
    <location>
        <begin position="1"/>
        <end position="53"/>
    </location>
</feature>
<gene>
    <name evidence="11" type="ORF">ARMSODRAFT_948674</name>
</gene>
<feature type="region of interest" description="Disordered" evidence="9">
    <location>
        <begin position="300"/>
        <end position="410"/>
    </location>
</feature>
<keyword evidence="5 8" id="KW-0103">Bromodomain</keyword>
<feature type="compositionally biased region" description="Basic residues" evidence="9">
    <location>
        <begin position="545"/>
        <end position="559"/>
    </location>
</feature>
<dbReference type="PRINTS" id="PR00503">
    <property type="entry name" value="BROMODOMAIN"/>
</dbReference>
<dbReference type="Gene3D" id="1.20.920.10">
    <property type="entry name" value="Bromodomain-like"/>
    <property type="match status" value="2"/>
</dbReference>
<dbReference type="GO" id="GO:0016586">
    <property type="term" value="C:RSC-type complex"/>
    <property type="evidence" value="ECO:0007669"/>
    <property type="project" value="InterPro"/>
</dbReference>
<feature type="compositionally biased region" description="Low complexity" evidence="9">
    <location>
        <begin position="382"/>
        <end position="410"/>
    </location>
</feature>
<dbReference type="STRING" id="1076256.A0A2H3CC70"/>
<feature type="compositionally biased region" description="Pro residues" evidence="9">
    <location>
        <begin position="349"/>
        <end position="358"/>
    </location>
</feature>
<dbReference type="PROSITE" id="PS50014">
    <property type="entry name" value="BROMODOMAIN_2"/>
    <property type="match status" value="2"/>
</dbReference>
<dbReference type="Proteomes" id="UP000218334">
    <property type="component" value="Unassembled WGS sequence"/>
</dbReference>
<evidence type="ECO:0000256" key="4">
    <source>
        <dbReference type="ARBA" id="ARBA00023015"/>
    </source>
</evidence>
<feature type="compositionally biased region" description="Low complexity" evidence="9">
    <location>
        <begin position="359"/>
        <end position="372"/>
    </location>
</feature>
<accession>A0A2H3CC70</accession>
<evidence type="ECO:0000256" key="3">
    <source>
        <dbReference type="ARBA" id="ARBA00022853"/>
    </source>
</evidence>
<evidence type="ECO:0000256" key="7">
    <source>
        <dbReference type="ARBA" id="ARBA00023242"/>
    </source>
</evidence>
<keyword evidence="7" id="KW-0539">Nucleus</keyword>
<keyword evidence="12" id="KW-1185">Reference proteome</keyword>
<feature type="domain" description="Bromo" evidence="10">
    <location>
        <begin position="70"/>
        <end position="140"/>
    </location>
</feature>
<keyword evidence="3" id="KW-0156">Chromatin regulator</keyword>
<dbReference type="SMART" id="SM00297">
    <property type="entry name" value="BROMO"/>
    <property type="match status" value="2"/>
</dbReference>